<dbReference type="Proteomes" id="UP000800093">
    <property type="component" value="Unassembled WGS sequence"/>
</dbReference>
<dbReference type="Gene3D" id="3.40.50.300">
    <property type="entry name" value="P-loop containing nucleotide triphosphate hydrolases"/>
    <property type="match status" value="1"/>
</dbReference>
<evidence type="ECO:0000313" key="5">
    <source>
        <dbReference type="Proteomes" id="UP000800093"/>
    </source>
</evidence>
<dbReference type="GO" id="GO:0005815">
    <property type="term" value="C:microtubule organizing center"/>
    <property type="evidence" value="ECO:0007669"/>
    <property type="project" value="TreeGrafter"/>
</dbReference>
<sequence>MPAALSTESILASSLIADEDIDNVVDAVLNGKDVRKAGQARVGIGVKSVDEALMGGLEKGNLVGVSAEVGGGGLDLCLSLLVNSLLDHPTENAAVIDSTGNLDVLRIYSVVYSRLSSDASLLESHRTGLSASATDATVEDVAAKALDRVNIMRVFDLVGITEAIEEIRNELEAKPKERVPLAELPVVEQEPATEQKRTEIADSEDEEDEMLFDSEISALSKPPIAVAPLVPPLETQPLHNPQADMGSQNAAIERKTSLILIDNLSHVLSPLLKKDYAQANSLLTALLRTLVHLSTTHLLLTILLNPSPTTRQPKPPPTTPSAPKPQLENIQQLPPSPSIFASNVLIPALGNILPMYLDIHLLVSKIPRRKADAGAMYAGSGRGGARRGVEMVDVIEVLASRWDGRGGRWGAFVVRSEGGVRDA</sequence>
<evidence type="ECO:0008006" key="6">
    <source>
        <dbReference type="Google" id="ProtNLM"/>
    </source>
</evidence>
<keyword evidence="2" id="KW-0539">Nucleus</keyword>
<gene>
    <name evidence="4" type="ORF">CC78DRAFT_567910</name>
</gene>
<dbReference type="GO" id="GO:0000723">
    <property type="term" value="P:telomere maintenance"/>
    <property type="evidence" value="ECO:0007669"/>
    <property type="project" value="TreeGrafter"/>
</dbReference>
<reference evidence="5" key="1">
    <citation type="journal article" date="2020" name="Stud. Mycol.">
        <title>101 Dothideomycetes genomes: A test case for predicting lifestyles and emergence of pathogens.</title>
        <authorList>
            <person name="Haridas S."/>
            <person name="Albert R."/>
            <person name="Binder M."/>
            <person name="Bloem J."/>
            <person name="LaButti K."/>
            <person name="Salamov A."/>
            <person name="Andreopoulos B."/>
            <person name="Baker S."/>
            <person name="Barry K."/>
            <person name="Bills G."/>
            <person name="Bluhm B."/>
            <person name="Cannon C."/>
            <person name="Castanera R."/>
            <person name="Culley D."/>
            <person name="Daum C."/>
            <person name="Ezra D."/>
            <person name="Gonzalez J."/>
            <person name="Henrissat B."/>
            <person name="Kuo A."/>
            <person name="Liang C."/>
            <person name="Lipzen A."/>
            <person name="Lutzoni F."/>
            <person name="Magnuson J."/>
            <person name="Mondo S."/>
            <person name="Nolan M."/>
            <person name="Ohm R."/>
            <person name="Pangilinan J."/>
            <person name="Park H.-J."/>
            <person name="Ramirez L."/>
            <person name="Alfaro M."/>
            <person name="Sun H."/>
            <person name="Tritt A."/>
            <person name="Yoshinaga Y."/>
            <person name="Zwiers L.-H."/>
            <person name="Turgeon B."/>
            <person name="Goodwin S."/>
            <person name="Spatafora J."/>
            <person name="Crous P."/>
            <person name="Grigoriev I."/>
        </authorList>
    </citation>
    <scope>NUCLEOTIDE SEQUENCE [LARGE SCALE GENOMIC DNA]</scope>
    <source>
        <strain evidence="5">CBS 304.66</strain>
    </source>
</reference>
<dbReference type="InterPro" id="IPR051988">
    <property type="entry name" value="HRR_RAD51_Paralog"/>
</dbReference>
<name>A0A9P4KAJ6_9PLEO</name>
<evidence type="ECO:0000313" key="4">
    <source>
        <dbReference type="EMBL" id="KAF2264905.1"/>
    </source>
</evidence>
<feature type="compositionally biased region" description="Pro residues" evidence="3">
    <location>
        <begin position="313"/>
        <end position="323"/>
    </location>
</feature>
<dbReference type="GO" id="GO:0005657">
    <property type="term" value="C:replication fork"/>
    <property type="evidence" value="ECO:0007669"/>
    <property type="project" value="TreeGrafter"/>
</dbReference>
<dbReference type="AlphaFoldDB" id="A0A9P4KAJ6"/>
<dbReference type="GO" id="GO:0008094">
    <property type="term" value="F:ATP-dependent activity, acting on DNA"/>
    <property type="evidence" value="ECO:0007669"/>
    <property type="project" value="TreeGrafter"/>
</dbReference>
<comment type="caution">
    <text evidence="4">The sequence shown here is derived from an EMBL/GenBank/DDBJ whole genome shotgun (WGS) entry which is preliminary data.</text>
</comment>
<evidence type="ECO:0000256" key="3">
    <source>
        <dbReference type="SAM" id="MobiDB-lite"/>
    </source>
</evidence>
<dbReference type="GO" id="GO:0000400">
    <property type="term" value="F:four-way junction DNA binding"/>
    <property type="evidence" value="ECO:0007669"/>
    <property type="project" value="TreeGrafter"/>
</dbReference>
<feature type="region of interest" description="Disordered" evidence="3">
    <location>
        <begin position="306"/>
        <end position="333"/>
    </location>
</feature>
<keyword evidence="5" id="KW-1185">Reference proteome</keyword>
<dbReference type="OrthoDB" id="336321at2759"/>
<dbReference type="InterPro" id="IPR027417">
    <property type="entry name" value="P-loop_NTPase"/>
</dbReference>
<accession>A0A9P4KAJ6</accession>
<dbReference type="GO" id="GO:0042148">
    <property type="term" value="P:DNA strand invasion"/>
    <property type="evidence" value="ECO:0007669"/>
    <property type="project" value="TreeGrafter"/>
</dbReference>
<dbReference type="PANTHER" id="PTHR46457:SF1">
    <property type="entry name" value="DNA REPAIR PROTEIN RAD51 HOMOLOG 4"/>
    <property type="match status" value="1"/>
</dbReference>
<protein>
    <recommendedName>
        <fullName evidence="6">DNA recombination and repair protein Rad51-like C-terminal domain-containing protein</fullName>
    </recommendedName>
</protein>
<comment type="subcellular location">
    <subcellularLocation>
        <location evidence="1">Nucleus</location>
    </subcellularLocation>
</comment>
<dbReference type="GO" id="GO:0033063">
    <property type="term" value="C:Rad51B-Rad51C-Rad51D-XRCC2 complex"/>
    <property type="evidence" value="ECO:0007669"/>
    <property type="project" value="TreeGrafter"/>
</dbReference>
<evidence type="ECO:0000256" key="1">
    <source>
        <dbReference type="ARBA" id="ARBA00004123"/>
    </source>
</evidence>
<dbReference type="GO" id="GO:0003697">
    <property type="term" value="F:single-stranded DNA binding"/>
    <property type="evidence" value="ECO:0007669"/>
    <property type="project" value="TreeGrafter"/>
</dbReference>
<proteinExistence type="predicted"/>
<dbReference type="PANTHER" id="PTHR46457">
    <property type="entry name" value="DNA REPAIR PROTEIN RAD51 HOMOLOG 4"/>
    <property type="match status" value="1"/>
</dbReference>
<dbReference type="EMBL" id="ML986612">
    <property type="protein sequence ID" value="KAF2264905.1"/>
    <property type="molecule type" value="Genomic_DNA"/>
</dbReference>
<dbReference type="GO" id="GO:0007131">
    <property type="term" value="P:reciprocal meiotic recombination"/>
    <property type="evidence" value="ECO:0007669"/>
    <property type="project" value="TreeGrafter"/>
</dbReference>
<dbReference type="SUPFAM" id="SSF52540">
    <property type="entry name" value="P-loop containing nucleoside triphosphate hydrolases"/>
    <property type="match status" value="1"/>
</dbReference>
<organism evidence="4 5">
    <name type="scientific">Lojkania enalia</name>
    <dbReference type="NCBI Taxonomy" id="147567"/>
    <lineage>
        <taxon>Eukaryota</taxon>
        <taxon>Fungi</taxon>
        <taxon>Dikarya</taxon>
        <taxon>Ascomycota</taxon>
        <taxon>Pezizomycotina</taxon>
        <taxon>Dothideomycetes</taxon>
        <taxon>Pleosporomycetidae</taxon>
        <taxon>Pleosporales</taxon>
        <taxon>Pleosporales incertae sedis</taxon>
        <taxon>Lojkania</taxon>
    </lineage>
</organism>
<dbReference type="GO" id="GO:0000724">
    <property type="term" value="P:double-strand break repair via homologous recombination"/>
    <property type="evidence" value="ECO:0007669"/>
    <property type="project" value="TreeGrafter"/>
</dbReference>
<evidence type="ECO:0000256" key="2">
    <source>
        <dbReference type="ARBA" id="ARBA00023242"/>
    </source>
</evidence>